<evidence type="ECO:0000313" key="7">
    <source>
        <dbReference type="EMBL" id="HAD2310030.1"/>
    </source>
</evidence>
<dbReference type="EMBL" id="AAKFGN010000012">
    <property type="protein sequence ID" value="ECR2659568.1"/>
    <property type="molecule type" value="Genomic_DNA"/>
</dbReference>
<proteinExistence type="predicted"/>
<name>A0A3Y2B9I6_SALET</name>
<feature type="domain" description="Protein kinase" evidence="1">
    <location>
        <begin position="12"/>
        <end position="285"/>
    </location>
</feature>
<dbReference type="EMBL" id="DAAOBH010000022">
    <property type="protein sequence ID" value="HAD2310030.1"/>
    <property type="molecule type" value="Genomic_DNA"/>
</dbReference>
<keyword evidence="5" id="KW-0418">Kinase</keyword>
<dbReference type="Gene3D" id="3.30.200.20">
    <property type="entry name" value="Phosphorylase Kinase, domain 1"/>
    <property type="match status" value="1"/>
</dbReference>
<dbReference type="EMBL" id="DAAOAI010000004">
    <property type="protein sequence ID" value="HAD2189525.1"/>
    <property type="molecule type" value="Genomic_DNA"/>
</dbReference>
<evidence type="ECO:0000313" key="5">
    <source>
        <dbReference type="EMBL" id="HAD2195855.1"/>
    </source>
</evidence>
<dbReference type="AlphaFoldDB" id="A0A3Y2B9I6"/>
<comment type="caution">
    <text evidence="5">The sequence shown here is derived from an EMBL/GenBank/DDBJ whole genome shotgun (WGS) entry which is preliminary data.</text>
</comment>
<evidence type="ECO:0000313" key="10">
    <source>
        <dbReference type="EMBL" id="HAD2886462.1"/>
    </source>
</evidence>
<reference evidence="5" key="1">
    <citation type="journal article" date="2018" name="Genome Biol.">
        <title>SKESA: strategic k-mer extension for scrupulous assemblies.</title>
        <authorList>
            <person name="Souvorov A."/>
            <person name="Agarwala R."/>
            <person name="Lipman D.J."/>
        </authorList>
    </citation>
    <scope>NUCLEOTIDE SEQUENCE</scope>
    <source>
        <strain evidence="5">Salmonella enterica subsp. enterica</strain>
    </source>
</reference>
<accession>A0A3Y2B9I6</accession>
<evidence type="ECO:0000313" key="6">
    <source>
        <dbReference type="EMBL" id="HAD2279190.1"/>
    </source>
</evidence>
<dbReference type="PROSITE" id="PS50011">
    <property type="entry name" value="PROTEIN_KINASE_DOM"/>
    <property type="match status" value="1"/>
</dbReference>
<dbReference type="EMBL" id="AAKUZR010000017">
    <property type="protein sequence ID" value="ECW0166142.1"/>
    <property type="molecule type" value="Genomic_DNA"/>
</dbReference>
<evidence type="ECO:0000259" key="1">
    <source>
        <dbReference type="PROSITE" id="PS50011"/>
    </source>
</evidence>
<reference evidence="5" key="2">
    <citation type="submission" date="2019-01" db="EMBL/GenBank/DDBJ databases">
        <authorList>
            <consortium name="NCBI Pathogen Detection Project"/>
        </authorList>
    </citation>
    <scope>NUCLEOTIDE SEQUENCE</scope>
    <source>
        <strain evidence="5">Salmonella enterica subsp. enterica</strain>
    </source>
</reference>
<evidence type="ECO:0000313" key="8">
    <source>
        <dbReference type="EMBL" id="HAD2402323.1"/>
    </source>
</evidence>
<dbReference type="EMBL" id="DAAOCV010000004">
    <property type="protein sequence ID" value="HAD2520911.1"/>
    <property type="molecule type" value="Genomic_DNA"/>
</dbReference>
<evidence type="ECO:0000313" key="2">
    <source>
        <dbReference type="EMBL" id="ECR2659568.1"/>
    </source>
</evidence>
<dbReference type="Pfam" id="PF00069">
    <property type="entry name" value="Pkinase"/>
    <property type="match status" value="1"/>
</dbReference>
<dbReference type="InterPro" id="IPR008271">
    <property type="entry name" value="Ser/Thr_kinase_AS"/>
</dbReference>
<keyword evidence="5" id="KW-0723">Serine/threonine-protein kinase</keyword>
<reference evidence="2" key="3">
    <citation type="submission" date="2019-09" db="EMBL/GenBank/DDBJ databases">
        <authorList>
            <person name="Ashton P.M."/>
            <person name="Dallman T."/>
            <person name="Nair S."/>
            <person name="De Pinna E."/>
            <person name="Peters T."/>
            <person name="Grant K."/>
        </authorList>
    </citation>
    <scope>NUCLEOTIDE SEQUENCE</scope>
    <source>
        <strain evidence="2">797590</strain>
        <strain evidence="3">802759</strain>
    </source>
</reference>
<dbReference type="SUPFAM" id="SSF56112">
    <property type="entry name" value="Protein kinase-like (PK-like)"/>
    <property type="match status" value="1"/>
</dbReference>
<dbReference type="GO" id="GO:0005524">
    <property type="term" value="F:ATP binding"/>
    <property type="evidence" value="ECO:0007669"/>
    <property type="project" value="InterPro"/>
</dbReference>
<protein>
    <submittedName>
        <fullName evidence="5">Serine/threonine protein kinase</fullName>
    </submittedName>
</protein>
<dbReference type="GO" id="GO:0004674">
    <property type="term" value="F:protein serine/threonine kinase activity"/>
    <property type="evidence" value="ECO:0007669"/>
    <property type="project" value="UniProtKB-KW"/>
</dbReference>
<keyword evidence="5" id="KW-0808">Transferase</keyword>
<dbReference type="CDD" id="cd14014">
    <property type="entry name" value="STKc_PknB_like"/>
    <property type="match status" value="1"/>
</dbReference>
<dbReference type="EMBL" id="DAAOCB010000005">
    <property type="protein sequence ID" value="HAD2402323.1"/>
    <property type="molecule type" value="Genomic_DNA"/>
</dbReference>
<gene>
    <name evidence="2" type="ORF">F1J57_12465</name>
    <name evidence="3" type="ORF">F3E75_15165</name>
    <name evidence="4" type="ORF">G1G64_05735</name>
    <name evidence="7" type="ORF">G1G67_19270</name>
    <name evidence="5" type="ORF">G1G69_14535</name>
    <name evidence="6" type="ORF">G1G74_07000</name>
    <name evidence="8" type="ORF">G1G83_06995</name>
    <name evidence="10" type="ORF">G1H25_06035</name>
    <name evidence="9" type="ORF">G1H50_06215</name>
</gene>
<dbReference type="InterPro" id="IPR000719">
    <property type="entry name" value="Prot_kinase_dom"/>
</dbReference>
<dbReference type="PANTHER" id="PTHR24361">
    <property type="entry name" value="MITOGEN-ACTIVATED KINASE KINASE KINASE"/>
    <property type="match status" value="1"/>
</dbReference>
<sequence>MIEVGRIIAERYKILSYVGKGGMQDVYKVLDLKLDLDLALKTPLPGLESKRFLKSAKIAAKINHHNIAKTFDYVEDNGNIFLAEEFVEGENLEEKLRHFDFLDPHYGACILHNLAKGIMASHKADVIHRDLKPSNVMVSGGVQISNLKITDFGIATLTQELFDEAAASGDLTRSTSGTIKGALPFMSPELMFGKKGKPIEASTDIWPLGAMMFKLLTGDYPFGVYLDAAVNVKTKNRMEWPTFMTANPQYQSLSQDLQKIVDKCLSYDSDKRPTAETLVKACETLCYLSEERHVGRVNNLIQGGISGFIDGTPSNSFFSMESVYGSRYPNTSTRNTVCYSTFDGHPWPRAHPVILWKD</sequence>
<dbReference type="EMBL" id="DAAOAH010000014">
    <property type="protein sequence ID" value="HAD2195855.1"/>
    <property type="molecule type" value="Genomic_DNA"/>
</dbReference>
<dbReference type="Gene3D" id="1.10.510.10">
    <property type="entry name" value="Transferase(Phosphotransferase) domain 1"/>
    <property type="match status" value="1"/>
</dbReference>
<dbReference type="SMART" id="SM00220">
    <property type="entry name" value="S_TKc"/>
    <property type="match status" value="1"/>
</dbReference>
<evidence type="ECO:0000313" key="3">
    <source>
        <dbReference type="EMBL" id="ECW0166142.1"/>
    </source>
</evidence>
<organism evidence="5">
    <name type="scientific">Salmonella enterica I</name>
    <dbReference type="NCBI Taxonomy" id="59201"/>
    <lineage>
        <taxon>Bacteria</taxon>
        <taxon>Pseudomonadati</taxon>
        <taxon>Pseudomonadota</taxon>
        <taxon>Gammaproteobacteria</taxon>
        <taxon>Enterobacterales</taxon>
        <taxon>Enterobacteriaceae</taxon>
        <taxon>Salmonella</taxon>
    </lineage>
</organism>
<dbReference type="GO" id="GO:0005737">
    <property type="term" value="C:cytoplasm"/>
    <property type="evidence" value="ECO:0007669"/>
    <property type="project" value="TreeGrafter"/>
</dbReference>
<evidence type="ECO:0000313" key="4">
    <source>
        <dbReference type="EMBL" id="HAD2189525.1"/>
    </source>
</evidence>
<dbReference type="PROSITE" id="PS00108">
    <property type="entry name" value="PROTEIN_KINASE_ST"/>
    <property type="match status" value="1"/>
</dbReference>
<evidence type="ECO:0000313" key="9">
    <source>
        <dbReference type="EMBL" id="HAD2520911.1"/>
    </source>
</evidence>
<dbReference type="RefSeq" id="WP_000573583.1">
    <property type="nucleotide sequence ID" value="NZ_CP129109.1"/>
</dbReference>
<dbReference type="EMBL" id="DAAOFU010000004">
    <property type="protein sequence ID" value="HAD2886462.1"/>
    <property type="molecule type" value="Genomic_DNA"/>
</dbReference>
<dbReference type="InterPro" id="IPR011009">
    <property type="entry name" value="Kinase-like_dom_sf"/>
</dbReference>
<dbReference type="EMBL" id="DAAOBA010000005">
    <property type="protein sequence ID" value="HAD2279190.1"/>
    <property type="molecule type" value="Genomic_DNA"/>
</dbReference>
<dbReference type="InterPro" id="IPR053235">
    <property type="entry name" value="Ser_Thr_kinase"/>
</dbReference>